<dbReference type="Proteomes" id="UP000596661">
    <property type="component" value="Chromosome 4"/>
</dbReference>
<sequence length="1457" mass="164958">MVETLCYGQSVGDTGAGAVANEELAVSREREDRGGKIVDMEVTKVMGCGGSMMHVQQKEGQGTNVGLGLHNTIGPDLRVHEVGPRLNKANGEIKAVGPIQGTSQNISKENESSDHEKKKRKNGVSDISVESEALQRMLSKGKQVQQVSIEIEGIDNFTFGGTKVVNRGNSSKQSQRKKLSIKSKARCLKEQRGVTGLSVKPLIVDNGVCGDGRSLEDQYVDEVSSQISGEPCVARPPSAMKLLSWNVQGIGNPWTLRALQSHIKEFDPSIVFLAESKLTNYQAQRLCATLQFGENFYSVDRVGLSGGLLLMWKEGIQIRVDSSSVGHILARVAGNNFLPWSLTCFYGNSDASQRRFSWELLRNIKREIHGPWLCVGDFNEIVSLAEKVGGRVRSAGAMEEFREVIDDCRLIYFSSNKSDLTWCNGHESNTVMERLDRGLCNEEWLLSFDGADIQVLDWWESDHKPLVVDMPLVNDENGEAKNTKKGRFHFEEAWCEEDQCKEIVEKNWREWDVVISGGDYKRKTGEVGRALDSWNRKKKKVLNQKIKKLKTTLIELSSSSDPGAWVEVKKIEKQLNAVLEKDEKYWRQRSRALWLKWGDLNTKFFHRKASARRKKNAIKGLMDDIGVWHSEAGMVQRLVENYFWNIFCSSSMPHDVFEEVINVIPPKVTDDMNEMLLEDFTAEEIVKAVKDMNPTKAPGCDGLPALFYHKFWSNLKQDVIGMCLKVLNHGANLECLNETIIALIPKVEKPKKVEEFRPISLCNVIYKIVSKCLVARLSGVMDLVISDTQSAFIKDRLIHDNAIIGYESLHCMRKNRFQNGGKMALKLDMAKAYDRVEWLFLSAVMSRLGFAQCWVDKIMRCVTSTSFSFLINGETKGKLIPERGLRQGDPLSPFLFLFCAEALSSLIQQEESAGRLRGIRFNRLGVSVSHLFFADDSLVFIDADMDSCLQFQQILTKYTAASGQIVNYHKSEACFGCNVSAETRFQLAGMMGVREVDNHGKYLGLPSFVGRNKKEFLDEIKNKEKKIHWCKWRYLCRPKDKGGLGFRDLGMFNQALLAKQIWRCIRHPQQLCSRVLKASYFPHKGFLEAGCGANASFVWRSLVWGKKLILKGYRWRVGNGESVRVLEDPWLPRPLTFKVYDQPTLPENLYVTDLKRADGQWDESFIRSVFNTIDAELILAIPFSDCDFEDKILLHYSKNGEYTVKSGYRMASSLITEHHQSSDHSLVQWWKKLWRLKIPPKASKGYWVVSGVYDEFKKMLGTDNLSLLMRMAAEWEKEKLEFFLLVSWNVWNVRNSVVHGSYHPKPEDMIEWCGRYLDEFRGEAGSRSNSAMVEERRWVPSVVDQVTINVDAGVKPGGLHSGLGNVMRDSAGAVLCAAATVLQQELPPLQLVLMAIKKGLQAGLQRRLRRFNVETDCLQAVQLIQNKENGCRDVDGLLDQIRALFSHDSCVDISFVF</sequence>
<dbReference type="Gramene" id="evm.model.04.628">
    <property type="protein sequence ID" value="cds.evm.model.04.628"/>
    <property type="gene ID" value="evm.TU.04.628"/>
</dbReference>
<protein>
    <recommendedName>
        <fullName evidence="2">Reverse transcriptase domain-containing protein</fullName>
    </recommendedName>
</protein>
<dbReference type="Pfam" id="PF00078">
    <property type="entry name" value="RVT_1"/>
    <property type="match status" value="1"/>
</dbReference>
<dbReference type="InterPro" id="IPR036691">
    <property type="entry name" value="Endo/exonu/phosph_ase_sf"/>
</dbReference>
<dbReference type="SUPFAM" id="SSF56672">
    <property type="entry name" value="DNA/RNA polymerases"/>
    <property type="match status" value="1"/>
</dbReference>
<dbReference type="InterPro" id="IPR052343">
    <property type="entry name" value="Retrotransposon-Effector_Assoc"/>
</dbReference>
<dbReference type="InterPro" id="IPR044730">
    <property type="entry name" value="RNase_H-like_dom_plant"/>
</dbReference>
<dbReference type="EnsemblPlants" id="evm.model.04.628">
    <property type="protein sequence ID" value="cds.evm.model.04.628"/>
    <property type="gene ID" value="evm.TU.04.628"/>
</dbReference>
<dbReference type="EMBL" id="UZAU01000366">
    <property type="status" value="NOT_ANNOTATED_CDS"/>
    <property type="molecule type" value="Genomic_DNA"/>
</dbReference>
<dbReference type="SUPFAM" id="SSF56219">
    <property type="entry name" value="DNase I-like"/>
    <property type="match status" value="1"/>
</dbReference>
<dbReference type="Gene3D" id="3.60.10.10">
    <property type="entry name" value="Endonuclease/exonuclease/phosphatase"/>
    <property type="match status" value="1"/>
</dbReference>
<accession>A0A803PI64</accession>
<name>A0A803PI64_CANSA</name>
<dbReference type="CDD" id="cd01650">
    <property type="entry name" value="RT_nLTR_like"/>
    <property type="match status" value="1"/>
</dbReference>
<dbReference type="CDD" id="cd06222">
    <property type="entry name" value="RNase_H_like"/>
    <property type="match status" value="1"/>
</dbReference>
<keyword evidence="4" id="KW-1185">Reference proteome</keyword>
<reference evidence="3" key="1">
    <citation type="submission" date="2018-11" db="EMBL/GenBank/DDBJ databases">
        <authorList>
            <person name="Grassa J C."/>
        </authorList>
    </citation>
    <scope>NUCLEOTIDE SEQUENCE [LARGE SCALE GENOMIC DNA]</scope>
</reference>
<feature type="domain" description="Reverse transcriptase" evidence="2">
    <location>
        <begin position="725"/>
        <end position="992"/>
    </location>
</feature>
<dbReference type="InterPro" id="IPR002156">
    <property type="entry name" value="RNaseH_domain"/>
</dbReference>
<proteinExistence type="predicted"/>
<dbReference type="GO" id="GO:0004523">
    <property type="term" value="F:RNA-DNA hybrid ribonuclease activity"/>
    <property type="evidence" value="ECO:0007669"/>
    <property type="project" value="InterPro"/>
</dbReference>
<dbReference type="PANTHER" id="PTHR46890:SF48">
    <property type="entry name" value="RNA-DIRECTED DNA POLYMERASE"/>
    <property type="match status" value="1"/>
</dbReference>
<dbReference type="GO" id="GO:0003676">
    <property type="term" value="F:nucleic acid binding"/>
    <property type="evidence" value="ECO:0007669"/>
    <property type="project" value="InterPro"/>
</dbReference>
<reference evidence="3" key="2">
    <citation type="submission" date="2021-03" db="UniProtKB">
        <authorList>
            <consortium name="EnsemblPlants"/>
        </authorList>
    </citation>
    <scope>IDENTIFICATION</scope>
</reference>
<evidence type="ECO:0000313" key="3">
    <source>
        <dbReference type="EnsemblPlants" id="cds.evm.model.04.628"/>
    </source>
</evidence>
<dbReference type="PROSITE" id="PS50878">
    <property type="entry name" value="RT_POL"/>
    <property type="match status" value="1"/>
</dbReference>
<evidence type="ECO:0000256" key="1">
    <source>
        <dbReference type="SAM" id="MobiDB-lite"/>
    </source>
</evidence>
<dbReference type="Pfam" id="PF13456">
    <property type="entry name" value="RVT_3"/>
    <property type="match status" value="1"/>
</dbReference>
<dbReference type="InterPro" id="IPR005135">
    <property type="entry name" value="Endo/exonuclease/phosphatase"/>
</dbReference>
<evidence type="ECO:0000313" key="4">
    <source>
        <dbReference type="Proteomes" id="UP000596661"/>
    </source>
</evidence>
<dbReference type="InterPro" id="IPR043502">
    <property type="entry name" value="DNA/RNA_pol_sf"/>
</dbReference>
<dbReference type="InterPro" id="IPR000477">
    <property type="entry name" value="RT_dom"/>
</dbReference>
<evidence type="ECO:0000259" key="2">
    <source>
        <dbReference type="PROSITE" id="PS50878"/>
    </source>
</evidence>
<organism evidence="3 4">
    <name type="scientific">Cannabis sativa</name>
    <name type="common">Hemp</name>
    <name type="synonym">Marijuana</name>
    <dbReference type="NCBI Taxonomy" id="3483"/>
    <lineage>
        <taxon>Eukaryota</taxon>
        <taxon>Viridiplantae</taxon>
        <taxon>Streptophyta</taxon>
        <taxon>Embryophyta</taxon>
        <taxon>Tracheophyta</taxon>
        <taxon>Spermatophyta</taxon>
        <taxon>Magnoliopsida</taxon>
        <taxon>eudicotyledons</taxon>
        <taxon>Gunneridae</taxon>
        <taxon>Pentapetalae</taxon>
        <taxon>rosids</taxon>
        <taxon>fabids</taxon>
        <taxon>Rosales</taxon>
        <taxon>Cannabaceae</taxon>
        <taxon>Cannabis</taxon>
    </lineage>
</organism>
<dbReference type="Pfam" id="PF03372">
    <property type="entry name" value="Exo_endo_phos"/>
    <property type="match status" value="1"/>
</dbReference>
<dbReference type="PANTHER" id="PTHR46890">
    <property type="entry name" value="NON-LTR RETROLELEMENT REVERSE TRANSCRIPTASE-LIKE PROTEIN-RELATED"/>
    <property type="match status" value="1"/>
</dbReference>
<feature type="region of interest" description="Disordered" evidence="1">
    <location>
        <begin position="95"/>
        <end position="126"/>
    </location>
</feature>